<evidence type="ECO:0000256" key="5">
    <source>
        <dbReference type="ARBA" id="ARBA00022777"/>
    </source>
</evidence>
<feature type="compositionally biased region" description="Low complexity" evidence="10">
    <location>
        <begin position="382"/>
        <end position="453"/>
    </location>
</feature>
<dbReference type="SUPFAM" id="SSF56112">
    <property type="entry name" value="Protein kinase-like (PK-like)"/>
    <property type="match status" value="1"/>
</dbReference>
<evidence type="ECO:0000256" key="3">
    <source>
        <dbReference type="ARBA" id="ARBA00022679"/>
    </source>
</evidence>
<feature type="compositionally biased region" description="Low complexity" evidence="10">
    <location>
        <begin position="247"/>
        <end position="282"/>
    </location>
</feature>
<keyword evidence="5 12" id="KW-0418">Kinase</keyword>
<dbReference type="GO" id="GO:0005524">
    <property type="term" value="F:ATP binding"/>
    <property type="evidence" value="ECO:0007669"/>
    <property type="project" value="UniProtKB-UniRule"/>
</dbReference>
<dbReference type="InterPro" id="IPR017441">
    <property type="entry name" value="Protein_kinase_ATP_BS"/>
</dbReference>
<feature type="region of interest" description="Disordered" evidence="10">
    <location>
        <begin position="247"/>
        <end position="467"/>
    </location>
</feature>
<dbReference type="InterPro" id="IPR011009">
    <property type="entry name" value="Kinase-like_dom_sf"/>
</dbReference>
<dbReference type="PROSITE" id="PS00108">
    <property type="entry name" value="PROTEIN_KINASE_ST"/>
    <property type="match status" value="1"/>
</dbReference>
<keyword evidence="13" id="KW-1185">Reference proteome</keyword>
<feature type="compositionally biased region" description="Polar residues" evidence="10">
    <location>
        <begin position="1"/>
        <end position="11"/>
    </location>
</feature>
<evidence type="ECO:0000256" key="7">
    <source>
        <dbReference type="ARBA" id="ARBA00047899"/>
    </source>
</evidence>
<evidence type="ECO:0000256" key="6">
    <source>
        <dbReference type="ARBA" id="ARBA00022840"/>
    </source>
</evidence>
<feature type="binding site" evidence="9">
    <location>
        <position position="586"/>
    </location>
    <ligand>
        <name>ATP</name>
        <dbReference type="ChEBI" id="CHEBI:30616"/>
    </ligand>
</feature>
<dbReference type="PANTHER" id="PTHR24343:SF113">
    <property type="entry name" value="NITROGEN PERMEASE REACTIVATOR PROTEIN-RELATED"/>
    <property type="match status" value="1"/>
</dbReference>
<dbReference type="SMART" id="SM00220">
    <property type="entry name" value="S_TKc"/>
    <property type="match status" value="1"/>
</dbReference>
<dbReference type="AlphaFoldDB" id="A0AAV5R6L9"/>
<keyword evidence="4 9" id="KW-0547">Nucleotide-binding</keyword>
<evidence type="ECO:0000256" key="9">
    <source>
        <dbReference type="PROSITE-ProRule" id="PRU10141"/>
    </source>
</evidence>
<dbReference type="Pfam" id="PF00069">
    <property type="entry name" value="Pkinase"/>
    <property type="match status" value="1"/>
</dbReference>
<evidence type="ECO:0000256" key="1">
    <source>
        <dbReference type="ARBA" id="ARBA00012513"/>
    </source>
</evidence>
<dbReference type="InterPro" id="IPR008271">
    <property type="entry name" value="Ser/Thr_kinase_AS"/>
</dbReference>
<dbReference type="GO" id="GO:0005829">
    <property type="term" value="C:cytosol"/>
    <property type="evidence" value="ECO:0007669"/>
    <property type="project" value="TreeGrafter"/>
</dbReference>
<feature type="compositionally biased region" description="Polar residues" evidence="10">
    <location>
        <begin position="354"/>
        <end position="369"/>
    </location>
</feature>
<evidence type="ECO:0000256" key="2">
    <source>
        <dbReference type="ARBA" id="ARBA00022527"/>
    </source>
</evidence>
<dbReference type="Gene3D" id="3.30.200.20">
    <property type="entry name" value="Phosphorylase Kinase, domain 1"/>
    <property type="match status" value="1"/>
</dbReference>
<gene>
    <name evidence="12" type="ORF">DAPK24_032020</name>
</gene>
<keyword evidence="2 12" id="KW-0723">Serine/threonine-protein kinase</keyword>
<keyword evidence="3" id="KW-0808">Transferase</keyword>
<evidence type="ECO:0000256" key="4">
    <source>
        <dbReference type="ARBA" id="ARBA00022741"/>
    </source>
</evidence>
<keyword evidence="6 9" id="KW-0067">ATP-binding</keyword>
<dbReference type="InterPro" id="IPR000719">
    <property type="entry name" value="Prot_kinase_dom"/>
</dbReference>
<dbReference type="Gene3D" id="1.10.510.10">
    <property type="entry name" value="Transferase(Phosphotransferase) domain 1"/>
    <property type="match status" value="1"/>
</dbReference>
<feature type="compositionally biased region" description="Low complexity" evidence="10">
    <location>
        <begin position="520"/>
        <end position="536"/>
    </location>
</feature>
<feature type="compositionally biased region" description="Low complexity" evidence="10">
    <location>
        <begin position="322"/>
        <end position="341"/>
    </location>
</feature>
<evidence type="ECO:0000256" key="8">
    <source>
        <dbReference type="ARBA" id="ARBA00048679"/>
    </source>
</evidence>
<sequence length="944" mass="102746">MTEKTAQSSLTKLIHQDRERQRSSTPPSSPTIMHSSYNGTITTAVSVGTSPDDDTDNNSHLKNQSSIASNAANAAIKLSGKLSKLSTNTNLDNSLPSSSNSMSGVNKSTIHIHDDITTDNISASTNNKNQILKDRPSTAIPVISNKSNSHSHSNSNSISNSVSTSASHSFTQLSSSIPYAAPGNHKPSQSGLNISSSFTNLTMPINGQFITGNQLSSPTVASHQIDSRFVVSKQKIEARTLSSSLKTTNSSLNNYSMNGSSNINNNNSNSNKSSSSLANFFSKSRRSTASNFDNLPPSPNTYSSSLSNNNFSTSIPQHDLHSPTSQSSSESFNSSTSTRHSSMADLRRFFKRSGSISGTPNNIYSSSPRVSKLSAGLSSQRNNTGTTPNGNNNTNNNNNNSSNNPFNSNTNNNINESPSSHSNSNSINISVSKSPFSTTNSYSTATTPTTYNPIQIPPSAITINPNTNLHTDNSNLLNTPNSNFSLKNSSNLNNRFVDSPSSTSIYGEGSSPHEFRRYDTNNSTSNNLSTSASSSTTLNNLSIGGNTSSIPFSKRYVKFGESLGAGAGGQVKLLRRLSDSKVFAVKEFRAKFTTESKKDYTKKITSEYCIGSTLKHPNVIETIEISFENDRLVQVMEYCDYDLFAIVMSNKMGIEEIDCCFKQILNGLKYIHSIGLAHRDLKLDNCVINKHGIVKIIDFGSAVVYQYPFSNNLIEATGIVGSDPYLAPEVCVFNTYDPRPVDIWSVAIIYCCMVLKKFPWKIPKLSDASFKAFASREPGVTFGELLKRLPEPPSYNLKEDDILEENEENENEEIIEAKVDDIVDSKESTTTSSTPGKDSTGEAKHTSNLLGEDRLLGALNNEVRPLISKMVRLAPACRIDIESCFLDPWLSNIQMCTMIDENGEQSNHGKLIPANDHEHTQVDQSVAHIASFERIKRKNGTAKK</sequence>
<reference evidence="12 13" key="1">
    <citation type="journal article" date="2023" name="Elife">
        <title>Identification of key yeast species and microbe-microbe interactions impacting larval growth of Drosophila in the wild.</title>
        <authorList>
            <person name="Mure A."/>
            <person name="Sugiura Y."/>
            <person name="Maeda R."/>
            <person name="Honda K."/>
            <person name="Sakurai N."/>
            <person name="Takahashi Y."/>
            <person name="Watada M."/>
            <person name="Katoh T."/>
            <person name="Gotoh A."/>
            <person name="Gotoh Y."/>
            <person name="Taniguchi I."/>
            <person name="Nakamura K."/>
            <person name="Hayashi T."/>
            <person name="Katayama T."/>
            <person name="Uemura T."/>
            <person name="Hattori Y."/>
        </authorList>
    </citation>
    <scope>NUCLEOTIDE SEQUENCE [LARGE SCALE GENOMIC DNA]</scope>
    <source>
        <strain evidence="12 13">PK-24</strain>
    </source>
</reference>
<comment type="catalytic activity">
    <reaction evidence="8">
        <text>L-seryl-[protein] + ATP = O-phospho-L-seryl-[protein] + ADP + H(+)</text>
        <dbReference type="Rhea" id="RHEA:17989"/>
        <dbReference type="Rhea" id="RHEA-COMP:9863"/>
        <dbReference type="Rhea" id="RHEA-COMP:11604"/>
        <dbReference type="ChEBI" id="CHEBI:15378"/>
        <dbReference type="ChEBI" id="CHEBI:29999"/>
        <dbReference type="ChEBI" id="CHEBI:30616"/>
        <dbReference type="ChEBI" id="CHEBI:83421"/>
        <dbReference type="ChEBI" id="CHEBI:456216"/>
        <dbReference type="EC" id="2.7.11.1"/>
    </reaction>
</comment>
<feature type="compositionally biased region" description="Low complexity" evidence="10">
    <location>
        <begin position="144"/>
        <end position="163"/>
    </location>
</feature>
<dbReference type="EMBL" id="BTGB01000004">
    <property type="protein sequence ID" value="GMM46627.1"/>
    <property type="molecule type" value="Genomic_DNA"/>
</dbReference>
<feature type="compositionally biased region" description="Basic and acidic residues" evidence="10">
    <location>
        <begin position="815"/>
        <end position="827"/>
    </location>
</feature>
<dbReference type="Proteomes" id="UP001378960">
    <property type="component" value="Unassembled WGS sequence"/>
</dbReference>
<proteinExistence type="predicted"/>
<dbReference type="GO" id="GO:0030447">
    <property type="term" value="P:filamentous growth"/>
    <property type="evidence" value="ECO:0007669"/>
    <property type="project" value="UniProtKB-ARBA"/>
</dbReference>
<feature type="domain" description="Protein kinase" evidence="11">
    <location>
        <begin position="557"/>
        <end position="890"/>
    </location>
</feature>
<feature type="compositionally biased region" description="Low complexity" evidence="10">
    <location>
        <begin position="300"/>
        <end position="314"/>
    </location>
</feature>
<name>A0AAV5R6L9_PICKL</name>
<evidence type="ECO:0000313" key="12">
    <source>
        <dbReference type="EMBL" id="GMM46627.1"/>
    </source>
</evidence>
<feature type="region of interest" description="Disordered" evidence="10">
    <location>
        <begin position="499"/>
        <end position="536"/>
    </location>
</feature>
<dbReference type="PANTHER" id="PTHR24343">
    <property type="entry name" value="SERINE/THREONINE KINASE"/>
    <property type="match status" value="1"/>
</dbReference>
<feature type="region of interest" description="Disordered" evidence="10">
    <location>
        <begin position="806"/>
        <end position="847"/>
    </location>
</feature>
<evidence type="ECO:0000259" key="11">
    <source>
        <dbReference type="PROSITE" id="PS50011"/>
    </source>
</evidence>
<dbReference type="PROSITE" id="PS00107">
    <property type="entry name" value="PROTEIN_KINASE_ATP"/>
    <property type="match status" value="1"/>
</dbReference>
<protein>
    <recommendedName>
        <fullName evidence="1">non-specific serine/threonine protein kinase</fullName>
        <ecNumber evidence="1">2.7.11.1</ecNumber>
    </recommendedName>
</protein>
<dbReference type="EC" id="2.7.11.1" evidence="1"/>
<accession>A0AAV5R6L9</accession>
<dbReference type="GO" id="GO:0004674">
    <property type="term" value="F:protein serine/threonine kinase activity"/>
    <property type="evidence" value="ECO:0007669"/>
    <property type="project" value="UniProtKB-KW"/>
</dbReference>
<dbReference type="PROSITE" id="PS50011">
    <property type="entry name" value="PROTEIN_KINASE_DOM"/>
    <property type="match status" value="1"/>
</dbReference>
<feature type="region of interest" description="Disordered" evidence="10">
    <location>
        <begin position="1"/>
        <end position="37"/>
    </location>
</feature>
<organism evidence="12 13">
    <name type="scientific">Pichia kluyveri</name>
    <name type="common">Yeast</name>
    <dbReference type="NCBI Taxonomy" id="36015"/>
    <lineage>
        <taxon>Eukaryota</taxon>
        <taxon>Fungi</taxon>
        <taxon>Dikarya</taxon>
        <taxon>Ascomycota</taxon>
        <taxon>Saccharomycotina</taxon>
        <taxon>Pichiomycetes</taxon>
        <taxon>Pichiales</taxon>
        <taxon>Pichiaceae</taxon>
        <taxon>Pichia</taxon>
    </lineage>
</organism>
<evidence type="ECO:0000256" key="10">
    <source>
        <dbReference type="SAM" id="MobiDB-lite"/>
    </source>
</evidence>
<comment type="caution">
    <text evidence="12">The sequence shown here is derived from an EMBL/GenBank/DDBJ whole genome shotgun (WGS) entry which is preliminary data.</text>
</comment>
<feature type="compositionally biased region" description="Polar residues" evidence="10">
    <location>
        <begin position="828"/>
        <end position="837"/>
    </location>
</feature>
<comment type="catalytic activity">
    <reaction evidence="7">
        <text>L-threonyl-[protein] + ATP = O-phospho-L-threonyl-[protein] + ADP + H(+)</text>
        <dbReference type="Rhea" id="RHEA:46608"/>
        <dbReference type="Rhea" id="RHEA-COMP:11060"/>
        <dbReference type="Rhea" id="RHEA-COMP:11605"/>
        <dbReference type="ChEBI" id="CHEBI:15378"/>
        <dbReference type="ChEBI" id="CHEBI:30013"/>
        <dbReference type="ChEBI" id="CHEBI:30616"/>
        <dbReference type="ChEBI" id="CHEBI:61977"/>
        <dbReference type="ChEBI" id="CHEBI:456216"/>
        <dbReference type="EC" id="2.7.11.1"/>
    </reaction>
</comment>
<feature type="region of interest" description="Disordered" evidence="10">
    <location>
        <begin position="129"/>
        <end position="163"/>
    </location>
</feature>
<evidence type="ECO:0000313" key="13">
    <source>
        <dbReference type="Proteomes" id="UP001378960"/>
    </source>
</evidence>